<evidence type="ECO:0000313" key="2">
    <source>
        <dbReference type="Proteomes" id="UP001597493"/>
    </source>
</evidence>
<sequence length="253" mass="28415">MESFTLTRKDMARLLLALNGDNGGNPLQVLQCAWMRNHQGDADNRKAAPAFLSAALPPVVEKLIKGTRVKGFSLQEIAALGRLIEYSSLSITAMQNWVKRDFKEYFDSPKVGKKYSINQAALLFIIDDLKGNLDFESIRKLFCIVFNKPEDESDDLICPVSLYEAYSALFEKLDANNDQLMDTAGFVSDSRKQDFVTENVVLAAADQCAAKLPELTAKQREAVRNFLFIAAISIQTAYFHSVSRRYFNATMFL</sequence>
<protein>
    <submittedName>
        <fullName evidence="1">DUF1836 domain-containing protein</fullName>
    </submittedName>
</protein>
<accession>A0ABW5QWC9</accession>
<name>A0ABW5QWC9_9BACL</name>
<dbReference type="PANTHER" id="PTHR40056:SF1">
    <property type="entry name" value="DUF1836 DOMAIN-CONTAINING PROTEIN"/>
    <property type="match status" value="1"/>
</dbReference>
<reference evidence="2" key="1">
    <citation type="journal article" date="2019" name="Int. J. Syst. Evol. Microbiol.">
        <title>The Global Catalogue of Microorganisms (GCM) 10K type strain sequencing project: providing services to taxonomists for standard genome sequencing and annotation.</title>
        <authorList>
            <consortium name="The Broad Institute Genomics Platform"/>
            <consortium name="The Broad Institute Genome Sequencing Center for Infectious Disease"/>
            <person name="Wu L."/>
            <person name="Ma J."/>
        </authorList>
    </citation>
    <scope>NUCLEOTIDE SEQUENCE [LARGE SCALE GENOMIC DNA]</scope>
    <source>
        <strain evidence="2">TISTR 1827</strain>
    </source>
</reference>
<dbReference type="EMBL" id="JBHUMY010000008">
    <property type="protein sequence ID" value="MFD2660495.1"/>
    <property type="molecule type" value="Genomic_DNA"/>
</dbReference>
<dbReference type="InterPro" id="IPR014975">
    <property type="entry name" value="DUF1836"/>
</dbReference>
<dbReference type="RefSeq" id="WP_379271929.1">
    <property type="nucleotide sequence ID" value="NZ_JBHUGT010000033.1"/>
</dbReference>
<gene>
    <name evidence="1" type="ORF">ACFSW5_09500</name>
</gene>
<dbReference type="Pfam" id="PF08876">
    <property type="entry name" value="DUF1836"/>
    <property type="match status" value="1"/>
</dbReference>
<dbReference type="Proteomes" id="UP001597493">
    <property type="component" value="Unassembled WGS sequence"/>
</dbReference>
<dbReference type="PANTHER" id="PTHR40056">
    <property type="entry name" value="HYPOTHETICAL CYTOSOLIC PROTEIN"/>
    <property type="match status" value="1"/>
</dbReference>
<comment type="caution">
    <text evidence="1">The sequence shown here is derived from an EMBL/GenBank/DDBJ whole genome shotgun (WGS) entry which is preliminary data.</text>
</comment>
<keyword evidence="2" id="KW-1185">Reference proteome</keyword>
<evidence type="ECO:0000313" key="1">
    <source>
        <dbReference type="EMBL" id="MFD2660495.1"/>
    </source>
</evidence>
<proteinExistence type="predicted"/>
<organism evidence="1 2">
    <name type="scientific">Paenibacillus thailandensis</name>
    <dbReference type="NCBI Taxonomy" id="393250"/>
    <lineage>
        <taxon>Bacteria</taxon>
        <taxon>Bacillati</taxon>
        <taxon>Bacillota</taxon>
        <taxon>Bacilli</taxon>
        <taxon>Bacillales</taxon>
        <taxon>Paenibacillaceae</taxon>
        <taxon>Paenibacillus</taxon>
    </lineage>
</organism>